<keyword evidence="5" id="KW-0479">Metal-binding</keyword>
<keyword evidence="7" id="KW-0862">Zinc</keyword>
<accession>A0AAW7X2A2</accession>
<keyword evidence="10 11" id="KW-0472">Membrane</keyword>
<dbReference type="SUPFAM" id="SSF158682">
    <property type="entry name" value="TerB-like"/>
    <property type="match status" value="1"/>
</dbReference>
<feature type="transmembrane region" description="Helical" evidence="11">
    <location>
        <begin position="72"/>
        <end position="90"/>
    </location>
</feature>
<evidence type="ECO:0000256" key="6">
    <source>
        <dbReference type="ARBA" id="ARBA00022801"/>
    </source>
</evidence>
<keyword evidence="3" id="KW-0645">Protease</keyword>
<dbReference type="GO" id="GO:0006508">
    <property type="term" value="P:proteolysis"/>
    <property type="evidence" value="ECO:0007669"/>
    <property type="project" value="UniProtKB-KW"/>
</dbReference>
<evidence type="ECO:0000256" key="3">
    <source>
        <dbReference type="ARBA" id="ARBA00022670"/>
    </source>
</evidence>
<feature type="transmembrane region" description="Helical" evidence="11">
    <location>
        <begin position="200"/>
        <end position="219"/>
    </location>
</feature>
<keyword evidence="4 11" id="KW-0812">Transmembrane</keyword>
<evidence type="ECO:0000256" key="1">
    <source>
        <dbReference type="ARBA" id="ARBA00001947"/>
    </source>
</evidence>
<sequence>MNFFEHQDAAKKKTGLLVGLLLCAVASLIIITAITLASILFFTGNHATSIHAVEAYNTSYIEHLRIILSSHITLYLALGVCLVVAVASFFKFAQMTKGGAVVAASLGGRMLQPDSKDANERKVLNVVEEMAIASGNPVPMVFLLEESGINAFAAGNGRRDAVIGITRGAVETLTRDEIQGVIAHEFSHIHNGDMRLNMRLIAILHGILVIGLIGDMLWHSAFYRHGYRSSNDRKNGAPIIALSLALLVIGYAGTFFGKLIKAAVSRQREFLADASAVQFTRNPTGISGALKKIGGYSASSYVDHKASAQFSHMYFCNGLRETFFSFFATHPPLPDRIKRIEPRWDGQFITPKPITSSAHSDEAPTSEQPVDKAAILGAAIGAATGEMAASQSSNNPLPDIEFTMASATALEEPNQQQLQCAQQFLATLPAIIHDACHEPFSARALMYCLLLDSDPTQRNKQLTHLKQHAAPETFKEVAKLRPILAKSPRHIHLALVDLAIPALKQQSAPQLKTFITNLAALIKMDGKVSLFEWCLYRIIGQNLNQQNPKETQSLKAQSEHAQFLLMLVASYGDNSEPAVAFNKGWAHLNLAKPVQFKQVSFSPKQAEITIRALAQLKPLEKPKLLKAITEVILADGKVTADEAELYRAIADLLNCPVPPLQALQA</sequence>
<evidence type="ECO:0000256" key="7">
    <source>
        <dbReference type="ARBA" id="ARBA00022833"/>
    </source>
</evidence>
<dbReference type="AlphaFoldDB" id="A0AAW7X2A2"/>
<evidence type="ECO:0000256" key="4">
    <source>
        <dbReference type="ARBA" id="ARBA00022692"/>
    </source>
</evidence>
<dbReference type="CDD" id="cd07340">
    <property type="entry name" value="M48B_Htpx_like"/>
    <property type="match status" value="1"/>
</dbReference>
<organism evidence="13 14">
    <name type="scientific">Saccharophagus degradans</name>
    <dbReference type="NCBI Taxonomy" id="86304"/>
    <lineage>
        <taxon>Bacteria</taxon>
        <taxon>Pseudomonadati</taxon>
        <taxon>Pseudomonadota</taxon>
        <taxon>Gammaproteobacteria</taxon>
        <taxon>Cellvibrionales</taxon>
        <taxon>Cellvibrionaceae</taxon>
        <taxon>Saccharophagus</taxon>
    </lineage>
</organism>
<keyword evidence="9" id="KW-0482">Metalloprotease</keyword>
<comment type="cofactor">
    <cofactor evidence="1">
        <name>Zn(2+)</name>
        <dbReference type="ChEBI" id="CHEBI:29105"/>
    </cofactor>
</comment>
<dbReference type="PANTHER" id="PTHR43221:SF2">
    <property type="entry name" value="PROTEASE HTPX HOMOLOG"/>
    <property type="match status" value="1"/>
</dbReference>
<dbReference type="RefSeq" id="WP_303490933.1">
    <property type="nucleotide sequence ID" value="NZ_JAUOPB010000002.1"/>
</dbReference>
<dbReference type="Pfam" id="PF01435">
    <property type="entry name" value="Peptidase_M48"/>
    <property type="match status" value="1"/>
</dbReference>
<proteinExistence type="predicted"/>
<evidence type="ECO:0000256" key="9">
    <source>
        <dbReference type="ARBA" id="ARBA00023049"/>
    </source>
</evidence>
<name>A0AAW7X2A2_9GAMM</name>
<protein>
    <submittedName>
        <fullName evidence="13">M48 family metallopeptidase</fullName>
    </submittedName>
</protein>
<feature type="transmembrane region" description="Helical" evidence="11">
    <location>
        <begin position="16"/>
        <end position="42"/>
    </location>
</feature>
<feature type="domain" description="Peptidase M48" evidence="12">
    <location>
        <begin position="119"/>
        <end position="341"/>
    </location>
</feature>
<dbReference type="GO" id="GO:0046872">
    <property type="term" value="F:metal ion binding"/>
    <property type="evidence" value="ECO:0007669"/>
    <property type="project" value="UniProtKB-KW"/>
</dbReference>
<gene>
    <name evidence="13" type="ORF">Q4521_03240</name>
</gene>
<dbReference type="InterPro" id="IPR050083">
    <property type="entry name" value="HtpX_protease"/>
</dbReference>
<dbReference type="Proteomes" id="UP001169760">
    <property type="component" value="Unassembled WGS sequence"/>
</dbReference>
<dbReference type="PANTHER" id="PTHR43221">
    <property type="entry name" value="PROTEASE HTPX"/>
    <property type="match status" value="1"/>
</dbReference>
<evidence type="ECO:0000259" key="12">
    <source>
        <dbReference type="Pfam" id="PF01435"/>
    </source>
</evidence>
<evidence type="ECO:0000256" key="2">
    <source>
        <dbReference type="ARBA" id="ARBA00022475"/>
    </source>
</evidence>
<comment type="caution">
    <text evidence="13">The sequence shown here is derived from an EMBL/GenBank/DDBJ whole genome shotgun (WGS) entry which is preliminary data.</text>
</comment>
<dbReference type="InterPro" id="IPR029024">
    <property type="entry name" value="TerB-like"/>
</dbReference>
<keyword evidence="6" id="KW-0378">Hydrolase</keyword>
<evidence type="ECO:0000256" key="8">
    <source>
        <dbReference type="ARBA" id="ARBA00022989"/>
    </source>
</evidence>
<dbReference type="InterPro" id="IPR001915">
    <property type="entry name" value="Peptidase_M48"/>
</dbReference>
<dbReference type="GO" id="GO:0004222">
    <property type="term" value="F:metalloendopeptidase activity"/>
    <property type="evidence" value="ECO:0007669"/>
    <property type="project" value="InterPro"/>
</dbReference>
<evidence type="ECO:0000256" key="11">
    <source>
        <dbReference type="SAM" id="Phobius"/>
    </source>
</evidence>
<evidence type="ECO:0000256" key="5">
    <source>
        <dbReference type="ARBA" id="ARBA00022723"/>
    </source>
</evidence>
<keyword evidence="8 11" id="KW-1133">Transmembrane helix</keyword>
<dbReference type="EMBL" id="JAUOPB010000002">
    <property type="protein sequence ID" value="MDO6421479.1"/>
    <property type="molecule type" value="Genomic_DNA"/>
</dbReference>
<keyword evidence="2" id="KW-1003">Cell membrane</keyword>
<evidence type="ECO:0000313" key="13">
    <source>
        <dbReference type="EMBL" id="MDO6421479.1"/>
    </source>
</evidence>
<evidence type="ECO:0000256" key="10">
    <source>
        <dbReference type="ARBA" id="ARBA00023136"/>
    </source>
</evidence>
<feature type="transmembrane region" description="Helical" evidence="11">
    <location>
        <begin position="239"/>
        <end position="260"/>
    </location>
</feature>
<reference evidence="13" key="1">
    <citation type="submission" date="2023-07" db="EMBL/GenBank/DDBJ databases">
        <title>Genome content predicts the carbon catabolic preferences of heterotrophic bacteria.</title>
        <authorList>
            <person name="Gralka M."/>
        </authorList>
    </citation>
    <scope>NUCLEOTIDE SEQUENCE</scope>
    <source>
        <strain evidence="13">I3M17_2</strain>
    </source>
</reference>
<dbReference type="Gene3D" id="3.30.2010.10">
    <property type="entry name" value="Metalloproteases ('zincins'), catalytic domain"/>
    <property type="match status" value="1"/>
</dbReference>
<evidence type="ECO:0000313" key="14">
    <source>
        <dbReference type="Proteomes" id="UP001169760"/>
    </source>
</evidence>